<sequence>MNRLDNLASLDLRSLSEILASRAPAVPELGRGEWLGVLELMTMRLTDECGSLSVESWVTCSLAHEYALEAAMVSGSIDQRESVIRRLHLSVALLQQVPPNAEVGILNPSHLLDLLFQELPMSAEEARDLSVDWRALDIGQIRLLRAVKNLISPALGLVRVVPREEGNGRLRAWEEVFPSLP</sequence>
<keyword evidence="2" id="KW-1185">Reference proteome</keyword>
<evidence type="ECO:0000313" key="1">
    <source>
        <dbReference type="EMBL" id="GGK25362.1"/>
    </source>
</evidence>
<protein>
    <submittedName>
        <fullName evidence="1">Uncharacterized protein</fullName>
    </submittedName>
</protein>
<evidence type="ECO:0000313" key="2">
    <source>
        <dbReference type="Proteomes" id="UP000660265"/>
    </source>
</evidence>
<dbReference type="EMBL" id="BMMV01000031">
    <property type="protein sequence ID" value="GGK25362.1"/>
    <property type="molecule type" value="Genomic_DNA"/>
</dbReference>
<reference evidence="2" key="1">
    <citation type="journal article" date="2019" name="Int. J. Syst. Evol. Microbiol.">
        <title>The Global Catalogue of Microorganisms (GCM) 10K type strain sequencing project: providing services to taxonomists for standard genome sequencing and annotation.</title>
        <authorList>
            <consortium name="The Broad Institute Genomics Platform"/>
            <consortium name="The Broad Institute Genome Sequencing Center for Infectious Disease"/>
            <person name="Wu L."/>
            <person name="Ma J."/>
        </authorList>
    </citation>
    <scope>NUCLEOTIDE SEQUENCE [LARGE SCALE GENOMIC DNA]</scope>
    <source>
        <strain evidence="2">CGMCC 4.7275</strain>
    </source>
</reference>
<accession>A0ABQ2EWA8</accession>
<dbReference type="RefSeq" id="WP_189111312.1">
    <property type="nucleotide sequence ID" value="NZ_BMMV01000031.1"/>
</dbReference>
<proteinExistence type="predicted"/>
<dbReference type="Proteomes" id="UP000660265">
    <property type="component" value="Unassembled WGS sequence"/>
</dbReference>
<gene>
    <name evidence="1" type="ORF">GCM10011583_66690</name>
</gene>
<organism evidence="1 2">
    <name type="scientific">Streptomyces camponoticapitis</name>
    <dbReference type="NCBI Taxonomy" id="1616125"/>
    <lineage>
        <taxon>Bacteria</taxon>
        <taxon>Bacillati</taxon>
        <taxon>Actinomycetota</taxon>
        <taxon>Actinomycetes</taxon>
        <taxon>Kitasatosporales</taxon>
        <taxon>Streptomycetaceae</taxon>
        <taxon>Streptomyces</taxon>
    </lineage>
</organism>
<comment type="caution">
    <text evidence="1">The sequence shown here is derived from an EMBL/GenBank/DDBJ whole genome shotgun (WGS) entry which is preliminary data.</text>
</comment>
<name>A0ABQ2EWA8_9ACTN</name>